<dbReference type="Proteomes" id="UP001147733">
    <property type="component" value="Unassembled WGS sequence"/>
</dbReference>
<organism evidence="2 3">
    <name type="scientific">Penicillium citrinum</name>
    <dbReference type="NCBI Taxonomy" id="5077"/>
    <lineage>
        <taxon>Eukaryota</taxon>
        <taxon>Fungi</taxon>
        <taxon>Dikarya</taxon>
        <taxon>Ascomycota</taxon>
        <taxon>Pezizomycotina</taxon>
        <taxon>Eurotiomycetes</taxon>
        <taxon>Eurotiomycetidae</taxon>
        <taxon>Eurotiales</taxon>
        <taxon>Aspergillaceae</taxon>
        <taxon>Penicillium</taxon>
    </lineage>
</organism>
<feature type="compositionally biased region" description="Polar residues" evidence="1">
    <location>
        <begin position="49"/>
        <end position="66"/>
    </location>
</feature>
<gene>
    <name evidence="2" type="ORF">N7469_005732</name>
</gene>
<sequence>MDSKKSEGIWGRRGEAGKAAGPLKIIAHVIRRSTRAALMRSRMPRPANGASNPGGISNLHQCNARSETQRNDIEAHG</sequence>
<name>A0A9W9P292_PENCI</name>
<evidence type="ECO:0000313" key="2">
    <source>
        <dbReference type="EMBL" id="KAJ5233966.1"/>
    </source>
</evidence>
<evidence type="ECO:0000256" key="1">
    <source>
        <dbReference type="SAM" id="MobiDB-lite"/>
    </source>
</evidence>
<dbReference type="GeneID" id="81383819"/>
<accession>A0A9W9P292</accession>
<proteinExistence type="predicted"/>
<reference evidence="2" key="1">
    <citation type="submission" date="2022-11" db="EMBL/GenBank/DDBJ databases">
        <authorList>
            <person name="Petersen C."/>
        </authorList>
    </citation>
    <scope>NUCLEOTIDE SEQUENCE</scope>
    <source>
        <strain evidence="2">IBT 23319</strain>
    </source>
</reference>
<feature type="compositionally biased region" description="Basic and acidic residues" evidence="1">
    <location>
        <begin position="67"/>
        <end position="77"/>
    </location>
</feature>
<feature type="region of interest" description="Disordered" evidence="1">
    <location>
        <begin position="41"/>
        <end position="77"/>
    </location>
</feature>
<evidence type="ECO:0000313" key="3">
    <source>
        <dbReference type="Proteomes" id="UP001147733"/>
    </source>
</evidence>
<dbReference type="AlphaFoldDB" id="A0A9W9P292"/>
<dbReference type="RefSeq" id="XP_056501466.1">
    <property type="nucleotide sequence ID" value="XM_056644652.1"/>
</dbReference>
<comment type="caution">
    <text evidence="2">The sequence shown here is derived from an EMBL/GenBank/DDBJ whole genome shotgun (WGS) entry which is preliminary data.</text>
</comment>
<protein>
    <submittedName>
        <fullName evidence="2">Uncharacterized protein</fullName>
    </submittedName>
</protein>
<reference evidence="2" key="2">
    <citation type="journal article" date="2023" name="IMA Fungus">
        <title>Comparative genomic study of the Penicillium genus elucidates a diverse pangenome and 15 lateral gene transfer events.</title>
        <authorList>
            <person name="Petersen C."/>
            <person name="Sorensen T."/>
            <person name="Nielsen M.R."/>
            <person name="Sondergaard T.E."/>
            <person name="Sorensen J.L."/>
            <person name="Fitzpatrick D.A."/>
            <person name="Frisvad J.C."/>
            <person name="Nielsen K.L."/>
        </authorList>
    </citation>
    <scope>NUCLEOTIDE SEQUENCE</scope>
    <source>
        <strain evidence="2">IBT 23319</strain>
    </source>
</reference>
<dbReference type="EMBL" id="JAPQKT010000004">
    <property type="protein sequence ID" value="KAJ5233966.1"/>
    <property type="molecule type" value="Genomic_DNA"/>
</dbReference>
<keyword evidence="3" id="KW-1185">Reference proteome</keyword>